<dbReference type="GO" id="GO:0016989">
    <property type="term" value="F:sigma factor antagonist activity"/>
    <property type="evidence" value="ECO:0007669"/>
    <property type="project" value="TreeGrafter"/>
</dbReference>
<proteinExistence type="predicted"/>
<dbReference type="RefSeq" id="WP_131611723.1">
    <property type="nucleotide sequence ID" value="NZ_SJSM01000024.1"/>
</dbReference>
<dbReference type="Pfam" id="PF04773">
    <property type="entry name" value="FecR"/>
    <property type="match status" value="1"/>
</dbReference>
<dbReference type="Gene3D" id="2.60.120.1440">
    <property type="match status" value="1"/>
</dbReference>
<feature type="domain" description="FecR protein" evidence="1">
    <location>
        <begin position="189"/>
        <end position="283"/>
    </location>
</feature>
<dbReference type="Pfam" id="PF16344">
    <property type="entry name" value="FecR_C"/>
    <property type="match status" value="1"/>
</dbReference>
<reference evidence="3 4" key="1">
    <citation type="submission" date="2019-02" db="EMBL/GenBank/DDBJ databases">
        <title>Pedobacter sp. RP-3-8 sp. nov., isolated from Arctic soil.</title>
        <authorList>
            <person name="Dahal R.H."/>
        </authorList>
    </citation>
    <scope>NUCLEOTIDE SEQUENCE [LARGE SCALE GENOMIC DNA]</scope>
    <source>
        <strain evidence="3 4">RP-3-8</strain>
    </source>
</reference>
<dbReference type="InterPro" id="IPR006860">
    <property type="entry name" value="FecR"/>
</dbReference>
<evidence type="ECO:0000313" key="4">
    <source>
        <dbReference type="Proteomes" id="UP000291117"/>
    </source>
</evidence>
<dbReference type="AlphaFoldDB" id="A0A4R0MKF0"/>
<sequence>MEEKELSEFLKKFSRNQYTAQEHDAFMNWFQRLSRDKMGQVMDMYQEMIDERDERTYPELTEKIEARLNALDVHKEARIVTLWPKLKYIAVACAAFLCIGVGLYYFNTGRKNSALVENKVFENKILQGSNKAVLKLADGSEIILDAAKVGKLAEQQQTSIYKEKDGQLVFDASALNGKDQSGVIAYNSLATPRGGQYMLKLPDGTRVWLNSASSLRFPTTFSGKERMVELTGEGYFEVVKDKTKPFKVKTTNQTVEVLGTHFNINAYAEEPAVVTTLLEGSVKLAKSGTDKVQLLKPGQQAKLTNVFTVYEVDPDAFVDWKDGYFKFSREDIQSIMRKVSRWYDVDVVYEGTLTKEGFVGTVPRSKNIKELLDALKLTGLMNYRIEGDRVVITP</sequence>
<comment type="caution">
    <text evidence="3">The sequence shown here is derived from an EMBL/GenBank/DDBJ whole genome shotgun (WGS) entry which is preliminary data.</text>
</comment>
<dbReference type="PANTHER" id="PTHR30273">
    <property type="entry name" value="PERIPLASMIC SIGNAL SENSOR AND SIGMA FACTOR ACTIVATOR FECR-RELATED"/>
    <property type="match status" value="1"/>
</dbReference>
<evidence type="ECO:0000313" key="3">
    <source>
        <dbReference type="EMBL" id="TCC87098.1"/>
    </source>
</evidence>
<dbReference type="FunFam" id="2.60.120.1440:FF:000001">
    <property type="entry name" value="Putative anti-sigma factor"/>
    <property type="match status" value="1"/>
</dbReference>
<evidence type="ECO:0000259" key="1">
    <source>
        <dbReference type="Pfam" id="PF04773"/>
    </source>
</evidence>
<protein>
    <submittedName>
        <fullName evidence="3">FecR family protein</fullName>
    </submittedName>
</protein>
<organism evidence="3 4">
    <name type="scientific">Pedobacter hiemivivus</name>
    <dbReference type="NCBI Taxonomy" id="2530454"/>
    <lineage>
        <taxon>Bacteria</taxon>
        <taxon>Pseudomonadati</taxon>
        <taxon>Bacteroidota</taxon>
        <taxon>Sphingobacteriia</taxon>
        <taxon>Sphingobacteriales</taxon>
        <taxon>Sphingobacteriaceae</taxon>
        <taxon>Pedobacter</taxon>
    </lineage>
</organism>
<dbReference type="PANTHER" id="PTHR30273:SF2">
    <property type="entry name" value="PROTEIN FECR"/>
    <property type="match status" value="1"/>
</dbReference>
<dbReference type="EMBL" id="SJSM01000024">
    <property type="protein sequence ID" value="TCC87098.1"/>
    <property type="molecule type" value="Genomic_DNA"/>
</dbReference>
<keyword evidence="4" id="KW-1185">Reference proteome</keyword>
<feature type="domain" description="Protein FecR C-terminal" evidence="2">
    <location>
        <begin position="324"/>
        <end position="392"/>
    </location>
</feature>
<name>A0A4R0MKF0_9SPHI</name>
<accession>A0A4R0MKF0</accession>
<dbReference type="InterPro" id="IPR012373">
    <property type="entry name" value="Ferrdict_sens_TM"/>
</dbReference>
<dbReference type="OrthoDB" id="1099963at2"/>
<evidence type="ECO:0000259" key="2">
    <source>
        <dbReference type="Pfam" id="PF16344"/>
    </source>
</evidence>
<dbReference type="Proteomes" id="UP000291117">
    <property type="component" value="Unassembled WGS sequence"/>
</dbReference>
<gene>
    <name evidence="3" type="ORF">EZ444_22865</name>
</gene>
<dbReference type="Gene3D" id="3.55.50.30">
    <property type="match status" value="1"/>
</dbReference>
<dbReference type="InterPro" id="IPR032508">
    <property type="entry name" value="FecR_C"/>
</dbReference>